<reference evidence="10" key="1">
    <citation type="journal article" date="2019" name="Int. J. Syst. Evol. Microbiol.">
        <title>The Global Catalogue of Microorganisms (GCM) 10K type strain sequencing project: providing services to taxonomists for standard genome sequencing and annotation.</title>
        <authorList>
            <consortium name="The Broad Institute Genomics Platform"/>
            <consortium name="The Broad Institute Genome Sequencing Center for Infectious Disease"/>
            <person name="Wu L."/>
            <person name="Ma J."/>
        </authorList>
    </citation>
    <scope>NUCLEOTIDE SEQUENCE [LARGE SCALE GENOMIC DNA]</scope>
    <source>
        <strain evidence="10">JCM 17923</strain>
    </source>
</reference>
<evidence type="ECO:0000256" key="4">
    <source>
        <dbReference type="ARBA" id="ARBA00022679"/>
    </source>
</evidence>
<dbReference type="CDD" id="cd00082">
    <property type="entry name" value="HisKA"/>
    <property type="match status" value="1"/>
</dbReference>
<evidence type="ECO:0000259" key="8">
    <source>
        <dbReference type="PROSITE" id="PS50109"/>
    </source>
</evidence>
<dbReference type="Gene3D" id="3.30.565.10">
    <property type="entry name" value="Histidine kinase-like ATPase, C-terminal domain"/>
    <property type="match status" value="1"/>
</dbReference>
<evidence type="ECO:0000256" key="3">
    <source>
        <dbReference type="ARBA" id="ARBA00022553"/>
    </source>
</evidence>
<name>A0ABP8I4H4_9BACT</name>
<dbReference type="InterPro" id="IPR050736">
    <property type="entry name" value="Sensor_HK_Regulatory"/>
</dbReference>
<dbReference type="Pfam" id="PF02518">
    <property type="entry name" value="HATPase_c"/>
    <property type="match status" value="1"/>
</dbReference>
<keyword evidence="10" id="KW-1185">Reference proteome</keyword>
<dbReference type="Gene3D" id="1.25.40.10">
    <property type="entry name" value="Tetratricopeptide repeat domain"/>
    <property type="match status" value="2"/>
</dbReference>
<comment type="catalytic activity">
    <reaction evidence="1">
        <text>ATP + protein L-histidine = ADP + protein N-phospho-L-histidine.</text>
        <dbReference type="EC" id="2.7.13.3"/>
    </reaction>
</comment>
<keyword evidence="7" id="KW-1133">Transmembrane helix</keyword>
<dbReference type="PANTHER" id="PTHR43711:SF1">
    <property type="entry name" value="HISTIDINE KINASE 1"/>
    <property type="match status" value="1"/>
</dbReference>
<feature type="domain" description="Histidine kinase" evidence="8">
    <location>
        <begin position="384"/>
        <end position="599"/>
    </location>
</feature>
<evidence type="ECO:0000256" key="6">
    <source>
        <dbReference type="ARBA" id="ARBA00023012"/>
    </source>
</evidence>
<dbReference type="SMART" id="SM00388">
    <property type="entry name" value="HisKA"/>
    <property type="match status" value="1"/>
</dbReference>
<keyword evidence="7" id="KW-0472">Membrane</keyword>
<evidence type="ECO:0000256" key="5">
    <source>
        <dbReference type="ARBA" id="ARBA00022777"/>
    </source>
</evidence>
<evidence type="ECO:0000256" key="7">
    <source>
        <dbReference type="SAM" id="Phobius"/>
    </source>
</evidence>
<dbReference type="SUPFAM" id="SSF55874">
    <property type="entry name" value="ATPase domain of HSP90 chaperone/DNA topoisomerase II/histidine kinase"/>
    <property type="match status" value="1"/>
</dbReference>
<dbReference type="InterPro" id="IPR036890">
    <property type="entry name" value="HATPase_C_sf"/>
</dbReference>
<dbReference type="EC" id="2.7.13.3" evidence="2"/>
<feature type="transmembrane region" description="Helical" evidence="7">
    <location>
        <begin position="333"/>
        <end position="355"/>
    </location>
</feature>
<keyword evidence="5" id="KW-0418">Kinase</keyword>
<dbReference type="InterPro" id="IPR003661">
    <property type="entry name" value="HisK_dim/P_dom"/>
</dbReference>
<keyword evidence="6" id="KW-0902">Two-component regulatory system</keyword>
<sequence length="600" mass="65389">MTALNGLAFQNIDTDPAAAKCWAREGLSAARRGSYRVGEANSLRVLGILAMTDDKHAEATGYFRQGLRLLANDTLTRAFQLRCSFLKYLGDIAHEQLDTTVARRYYEEAHTVLLERRPRLADLIGLEASWAGHLWERVDMGGPDTARYLRQSRAHSRRLIALAKDEPEYNASFLVYAHRLLAQSYLRQRQPDSARFYLQRLQTLIPEGDVNSQGDAWHLQAQLAAQEQRWPQAAALLRKALGSYRSSGKLKEQMDALTLLARAQAQLGDGPGAYTSQLAAYRLNNSIRAEERRSELAKVRASFEAERREARIRELTSERNGQLAEAARRRRELWTLGAVLLVVLAGLATTAVLALRLRRSRAALAAQNEELAQTRATQDRLYALVAHDLRSPVAAFQGLADLLTLYVSRQDTARLAGLGSRVQQAAEQLRGLLDNLLSWALQQRGELRATPAAVPVAPLLTDTLALYQAAAEAAGVTLQQAGIPAADLHLWADPHMTRTILRNLVGNALKVTPSGGSVSLGACPAPGGQLTLTVRDTGPGFGPDQLLRPAAPRTGTGLDRAGLGLRLSLDFAKAQGGQLALRNAADGGAVAELSLPLCQE</sequence>
<keyword evidence="7" id="KW-0812">Transmembrane</keyword>
<dbReference type="PROSITE" id="PS50109">
    <property type="entry name" value="HIS_KIN"/>
    <property type="match status" value="1"/>
</dbReference>
<dbReference type="InterPro" id="IPR036097">
    <property type="entry name" value="HisK_dim/P_sf"/>
</dbReference>
<dbReference type="Gene3D" id="1.10.287.130">
    <property type="match status" value="1"/>
</dbReference>
<dbReference type="SUPFAM" id="SSF47384">
    <property type="entry name" value="Homodimeric domain of signal transducing histidine kinase"/>
    <property type="match status" value="1"/>
</dbReference>
<dbReference type="InterPro" id="IPR004358">
    <property type="entry name" value="Sig_transdc_His_kin-like_C"/>
</dbReference>
<gene>
    <name evidence="9" type="ORF">GCM10023185_09630</name>
</gene>
<dbReference type="SMART" id="SM00387">
    <property type="entry name" value="HATPase_c"/>
    <property type="match status" value="1"/>
</dbReference>
<dbReference type="InterPro" id="IPR003594">
    <property type="entry name" value="HATPase_dom"/>
</dbReference>
<evidence type="ECO:0000313" key="9">
    <source>
        <dbReference type="EMBL" id="GAA4351173.1"/>
    </source>
</evidence>
<keyword evidence="3" id="KW-0597">Phosphoprotein</keyword>
<dbReference type="Proteomes" id="UP001501153">
    <property type="component" value="Unassembled WGS sequence"/>
</dbReference>
<dbReference type="SUPFAM" id="SSF48452">
    <property type="entry name" value="TPR-like"/>
    <property type="match status" value="2"/>
</dbReference>
<comment type="caution">
    <text evidence="9">The sequence shown here is derived from an EMBL/GenBank/DDBJ whole genome shotgun (WGS) entry which is preliminary data.</text>
</comment>
<evidence type="ECO:0000256" key="1">
    <source>
        <dbReference type="ARBA" id="ARBA00000085"/>
    </source>
</evidence>
<dbReference type="PRINTS" id="PR00344">
    <property type="entry name" value="BCTRLSENSOR"/>
</dbReference>
<keyword evidence="4" id="KW-0808">Transferase</keyword>
<protein>
    <recommendedName>
        <fullName evidence="2">histidine kinase</fullName>
        <ecNumber evidence="2">2.7.13.3</ecNumber>
    </recommendedName>
</protein>
<accession>A0ABP8I4H4</accession>
<dbReference type="PANTHER" id="PTHR43711">
    <property type="entry name" value="TWO-COMPONENT HISTIDINE KINASE"/>
    <property type="match status" value="1"/>
</dbReference>
<organism evidence="9 10">
    <name type="scientific">Hymenobacter saemangeumensis</name>
    <dbReference type="NCBI Taxonomy" id="1084522"/>
    <lineage>
        <taxon>Bacteria</taxon>
        <taxon>Pseudomonadati</taxon>
        <taxon>Bacteroidota</taxon>
        <taxon>Cytophagia</taxon>
        <taxon>Cytophagales</taxon>
        <taxon>Hymenobacteraceae</taxon>
        <taxon>Hymenobacter</taxon>
    </lineage>
</organism>
<proteinExistence type="predicted"/>
<dbReference type="InterPro" id="IPR011990">
    <property type="entry name" value="TPR-like_helical_dom_sf"/>
</dbReference>
<evidence type="ECO:0000256" key="2">
    <source>
        <dbReference type="ARBA" id="ARBA00012438"/>
    </source>
</evidence>
<dbReference type="InterPro" id="IPR005467">
    <property type="entry name" value="His_kinase_dom"/>
</dbReference>
<evidence type="ECO:0000313" key="10">
    <source>
        <dbReference type="Proteomes" id="UP001501153"/>
    </source>
</evidence>
<dbReference type="InterPro" id="IPR019734">
    <property type="entry name" value="TPR_rpt"/>
</dbReference>
<dbReference type="EMBL" id="BAABGZ010000013">
    <property type="protein sequence ID" value="GAA4351173.1"/>
    <property type="molecule type" value="Genomic_DNA"/>
</dbReference>
<dbReference type="SMART" id="SM00028">
    <property type="entry name" value="TPR"/>
    <property type="match status" value="3"/>
</dbReference>